<dbReference type="Proteomes" id="UP001416393">
    <property type="component" value="Unassembled WGS sequence"/>
</dbReference>
<dbReference type="CDD" id="cd00761">
    <property type="entry name" value="Glyco_tranf_GTA_type"/>
    <property type="match status" value="1"/>
</dbReference>
<proteinExistence type="predicted"/>
<evidence type="ECO:0000313" key="2">
    <source>
        <dbReference type="EMBL" id="MEN3322522.1"/>
    </source>
</evidence>
<comment type="caution">
    <text evidence="2">The sequence shown here is derived from an EMBL/GenBank/DDBJ whole genome shotgun (WGS) entry which is preliminary data.</text>
</comment>
<evidence type="ECO:0000313" key="3">
    <source>
        <dbReference type="Proteomes" id="UP001416393"/>
    </source>
</evidence>
<protein>
    <submittedName>
        <fullName evidence="2">Glycosyltransferase family 2 protein</fullName>
    </submittedName>
</protein>
<dbReference type="Gene3D" id="3.90.550.10">
    <property type="entry name" value="Spore Coat Polysaccharide Biosynthesis Protein SpsA, Chain A"/>
    <property type="match status" value="1"/>
</dbReference>
<dbReference type="InterPro" id="IPR001173">
    <property type="entry name" value="Glyco_trans_2-like"/>
</dbReference>
<dbReference type="SUPFAM" id="SSF53448">
    <property type="entry name" value="Nucleotide-diphospho-sugar transferases"/>
    <property type="match status" value="1"/>
</dbReference>
<accession>A0ABV0A6A2</accession>
<sequence length="305" mass="35939">MLGIVIPYYNYNYFESTLKSLSLQTDKRFNVYIGNDNSVNNPVDIIEKYKECLNITYKSFDNNLGKKSLVKQWKRCIDMTLDETWIMLLGDDDVLGKNCVEFFYANMNNILKEDIEVVRFASQYINEDGNPLKGYPLYNHSKIEKATDAYYRKCLGQSRSSLSEHIFSKAAYLKNKLYNYPLAWFSDDRMWLEFTNFQKIYTLNEAVVSIRVTSNSITGKDNNLTEKSEAKMQFYEFLVNQALNKFETKQQEYFLLEYGNVLKENRQLHFNKACIIAFKLFKQGSFISGLKILNRFIKANRKYKK</sequence>
<feature type="domain" description="Glycosyltransferase 2-like" evidence="1">
    <location>
        <begin position="4"/>
        <end position="114"/>
    </location>
</feature>
<dbReference type="RefSeq" id="WP_346240068.1">
    <property type="nucleotide sequence ID" value="NZ_JAZHYP010000001.1"/>
</dbReference>
<reference evidence="2 3" key="1">
    <citation type="submission" date="2024-01" db="EMBL/GenBank/DDBJ databases">
        <title>Mariniflexile litorale sp. nov., isolated from the shallow sediments of the Sea of Japan.</title>
        <authorList>
            <person name="Romanenko L."/>
            <person name="Bystritskaya E."/>
            <person name="Isaeva M."/>
        </authorList>
    </citation>
    <scope>NUCLEOTIDE SEQUENCE [LARGE SCALE GENOMIC DNA]</scope>
    <source>
        <strain evidence="2 3">KCTC 32427</strain>
    </source>
</reference>
<name>A0ABV0A6A2_9FLAO</name>
<organism evidence="2 3">
    <name type="scientific">Mariniflexile soesokkakense</name>
    <dbReference type="NCBI Taxonomy" id="1343160"/>
    <lineage>
        <taxon>Bacteria</taxon>
        <taxon>Pseudomonadati</taxon>
        <taxon>Bacteroidota</taxon>
        <taxon>Flavobacteriia</taxon>
        <taxon>Flavobacteriales</taxon>
        <taxon>Flavobacteriaceae</taxon>
        <taxon>Mariniflexile</taxon>
    </lineage>
</organism>
<dbReference type="Pfam" id="PF00535">
    <property type="entry name" value="Glycos_transf_2"/>
    <property type="match status" value="1"/>
</dbReference>
<gene>
    <name evidence="2" type="ORF">VP395_02165</name>
</gene>
<keyword evidence="3" id="KW-1185">Reference proteome</keyword>
<evidence type="ECO:0000259" key="1">
    <source>
        <dbReference type="Pfam" id="PF00535"/>
    </source>
</evidence>
<dbReference type="InterPro" id="IPR029044">
    <property type="entry name" value="Nucleotide-diphossugar_trans"/>
</dbReference>
<dbReference type="EMBL" id="JAZHYP010000001">
    <property type="protein sequence ID" value="MEN3322522.1"/>
    <property type="molecule type" value="Genomic_DNA"/>
</dbReference>